<name>A0ABW4A845_9ACTN</name>
<dbReference type="EMBL" id="JBHTMK010000016">
    <property type="protein sequence ID" value="MFD1366227.1"/>
    <property type="molecule type" value="Genomic_DNA"/>
</dbReference>
<accession>A0ABW4A845</accession>
<proteinExistence type="predicted"/>
<protein>
    <submittedName>
        <fullName evidence="1">Uncharacterized protein</fullName>
    </submittedName>
</protein>
<gene>
    <name evidence="1" type="ORF">ACFQ5G_12805</name>
</gene>
<sequence>MGLFGKPTAAQKRRRDAEYNAWATATNAQLDEELRGIEDAHAKYDQAQQRKNKR</sequence>
<reference evidence="2" key="1">
    <citation type="journal article" date="2019" name="Int. J. Syst. Evol. Microbiol.">
        <title>The Global Catalogue of Microorganisms (GCM) 10K type strain sequencing project: providing services to taxonomists for standard genome sequencing and annotation.</title>
        <authorList>
            <consortium name="The Broad Institute Genomics Platform"/>
            <consortium name="The Broad Institute Genome Sequencing Center for Infectious Disease"/>
            <person name="Wu L."/>
            <person name="Ma J."/>
        </authorList>
    </citation>
    <scope>NUCLEOTIDE SEQUENCE [LARGE SCALE GENOMIC DNA]</scope>
    <source>
        <strain evidence="2">CCM 7526</strain>
    </source>
</reference>
<evidence type="ECO:0000313" key="2">
    <source>
        <dbReference type="Proteomes" id="UP001597183"/>
    </source>
</evidence>
<dbReference type="Proteomes" id="UP001597183">
    <property type="component" value="Unassembled WGS sequence"/>
</dbReference>
<dbReference type="RefSeq" id="WP_317786491.1">
    <property type="nucleotide sequence ID" value="NZ_AP028461.1"/>
</dbReference>
<comment type="caution">
    <text evidence="1">The sequence shown here is derived from an EMBL/GenBank/DDBJ whole genome shotgun (WGS) entry which is preliminary data.</text>
</comment>
<keyword evidence="2" id="KW-1185">Reference proteome</keyword>
<evidence type="ECO:0000313" key="1">
    <source>
        <dbReference type="EMBL" id="MFD1366227.1"/>
    </source>
</evidence>
<organism evidence="1 2">
    <name type="scientific">Actinoplanes sichuanensis</name>
    <dbReference type="NCBI Taxonomy" id="512349"/>
    <lineage>
        <taxon>Bacteria</taxon>
        <taxon>Bacillati</taxon>
        <taxon>Actinomycetota</taxon>
        <taxon>Actinomycetes</taxon>
        <taxon>Micromonosporales</taxon>
        <taxon>Micromonosporaceae</taxon>
        <taxon>Actinoplanes</taxon>
    </lineage>
</organism>